<dbReference type="EMBL" id="KT804738">
    <property type="protein sequence ID" value="AMM72752.1"/>
    <property type="molecule type" value="Genomic_DNA"/>
</dbReference>
<evidence type="ECO:0000313" key="1">
    <source>
        <dbReference type="EMBL" id="AMM72752.1"/>
    </source>
</evidence>
<accession>A0A140GBB3</accession>
<proteinExistence type="predicted"/>
<evidence type="ECO:0000313" key="2">
    <source>
        <dbReference type="Proteomes" id="UP000160611"/>
    </source>
</evidence>
<reference evidence="1 2" key="1">
    <citation type="journal article" date="2016" name="Apoptosis">
        <title>GSIV serine/threonine kinase can induce apoptotic cell death via p53 and pro-apoptotic gene Bax upregulation in fish cells.</title>
        <authorList>
            <person name="Reshi L."/>
            <person name="Wu H.C."/>
            <person name="Wu J.L."/>
            <person name="Wang H.V."/>
            <person name="Hong J.R."/>
        </authorList>
    </citation>
    <scope>NUCLEOTIDE SEQUENCE [LARGE SCALE GENOMIC DNA]</scope>
    <source>
        <strain evidence="1">GSIV-K1</strain>
    </source>
</reference>
<reference evidence="1 2" key="2">
    <citation type="journal article" date="2016" name="Genome Announc.">
        <title>Complete Genome Sequence of a Giant Sea Perch Iridovirus in Kaohsiung, Taiwan.</title>
        <authorList>
            <person name="Wen C.M."/>
            <person name="Hong J.R."/>
        </authorList>
    </citation>
    <scope>NUCLEOTIDE SEQUENCE [LARGE SCALE GENOMIC DNA]</scope>
    <source>
        <strain evidence="1">GSIV-K1</strain>
    </source>
</reference>
<sequence length="135" mass="15539">MWALALRITRLAWCKQVHSTWLQRMLWPATWQKQALRTGLDDDVASNGVAQLLQPIAGGHRNQFDHLAGVRFTADMVVQHMARLEELHAVRRDAFGMLPLWLLCVTLRALIVHHHERQAHGNGARHDNRIHHGFL</sequence>
<protein>
    <submittedName>
        <fullName evidence="1">ORF133R</fullName>
    </submittedName>
</protein>
<organism evidence="1 2">
    <name type="scientific">Giant seaperch iridovirus</name>
    <name type="common">GSIV</name>
    <dbReference type="NCBI Taxonomy" id="176655"/>
    <lineage>
        <taxon>Viruses</taxon>
        <taxon>Varidnaviria</taxon>
        <taxon>Bamfordvirae</taxon>
        <taxon>Nucleocytoviricota</taxon>
        <taxon>Megaviricetes</taxon>
        <taxon>Pimascovirales</taxon>
        <taxon>Pimascovirales incertae sedis</taxon>
        <taxon>Iridoviridae</taxon>
        <taxon>Alphairidovirinae</taxon>
        <taxon>Megalocytivirus</taxon>
        <taxon>Megalocytivirus pagrus1</taxon>
        <taxon>Infectious spleen and kidney necrosis virus</taxon>
    </lineage>
</organism>
<name>A0A140GBB3_GSIV</name>
<dbReference type="Proteomes" id="UP000160611">
    <property type="component" value="Segment"/>
</dbReference>